<evidence type="ECO:0000256" key="1">
    <source>
        <dbReference type="SAM" id="MobiDB-lite"/>
    </source>
</evidence>
<dbReference type="eggNOG" id="ENOG502TGRA">
    <property type="taxonomic scope" value="Eukaryota"/>
</dbReference>
<protein>
    <submittedName>
        <fullName evidence="3">Tyrosine-protein phosphatase domain-containing protein</fullName>
    </submittedName>
</protein>
<evidence type="ECO:0000313" key="3">
    <source>
        <dbReference type="WBParaSite" id="Csp11.Scaffold630.g17686.t1"/>
    </source>
</evidence>
<feature type="compositionally biased region" description="Low complexity" evidence="1">
    <location>
        <begin position="300"/>
        <end position="314"/>
    </location>
</feature>
<dbReference type="AlphaFoldDB" id="A0A1I7UNA7"/>
<feature type="compositionally biased region" description="Basic and acidic residues" evidence="1">
    <location>
        <begin position="7"/>
        <end position="25"/>
    </location>
</feature>
<feature type="region of interest" description="Disordered" evidence="1">
    <location>
        <begin position="295"/>
        <end position="363"/>
    </location>
</feature>
<feature type="compositionally biased region" description="Low complexity" evidence="1">
    <location>
        <begin position="507"/>
        <end position="531"/>
    </location>
</feature>
<organism evidence="2 3">
    <name type="scientific">Caenorhabditis tropicalis</name>
    <dbReference type="NCBI Taxonomy" id="1561998"/>
    <lineage>
        <taxon>Eukaryota</taxon>
        <taxon>Metazoa</taxon>
        <taxon>Ecdysozoa</taxon>
        <taxon>Nematoda</taxon>
        <taxon>Chromadorea</taxon>
        <taxon>Rhabditida</taxon>
        <taxon>Rhabditina</taxon>
        <taxon>Rhabditomorpha</taxon>
        <taxon>Rhabditoidea</taxon>
        <taxon>Rhabditidae</taxon>
        <taxon>Peloderinae</taxon>
        <taxon>Caenorhabditis</taxon>
    </lineage>
</organism>
<feature type="compositionally biased region" description="Pro residues" evidence="1">
    <location>
        <begin position="458"/>
        <end position="472"/>
    </location>
</feature>
<dbReference type="STRING" id="1561998.A0A1I7UNA7"/>
<feature type="region of interest" description="Disordered" evidence="1">
    <location>
        <begin position="602"/>
        <end position="636"/>
    </location>
</feature>
<accession>A0A1I7UNA7</accession>
<keyword evidence="2" id="KW-1185">Reference proteome</keyword>
<name>A0A1I7UNA7_9PELO</name>
<feature type="region of interest" description="Disordered" evidence="1">
    <location>
        <begin position="1"/>
        <end position="131"/>
    </location>
</feature>
<feature type="compositionally biased region" description="Polar residues" evidence="1">
    <location>
        <begin position="492"/>
        <end position="506"/>
    </location>
</feature>
<feature type="compositionally biased region" description="Low complexity" evidence="1">
    <location>
        <begin position="473"/>
        <end position="482"/>
    </location>
</feature>
<feature type="compositionally biased region" description="Polar residues" evidence="1">
    <location>
        <begin position="544"/>
        <end position="567"/>
    </location>
</feature>
<sequence>MASSKEFSSRNRESQSRSPEERRPSDTPTPNFILPPSFVVNRPPVSQGSSSAPKPVTQPNFSVPPPPLIPMRIGGIRSSFPPVATTTAPVIQNRQPVPQGATSSKAPLASAPPPNMTRPPPTTSLPNFMLPPPVVAQPNPVSNTPRVVSIPPPGLVKPLLGSNSTTGPPGILKPTNAPCPVPPLVFSNISKLPTTMNNPLASTSMEEKGEEAMDVDDDDEEEDGASSSGGNVDRVEKNGNSVSEEAPLVDETIQKASYSLNEIRDSEVMQKFFQLRAEGDRKRIERELNEAAKKDTDLRTLGTSSNGSNGTQTTRSLSNILDSISNYEDDDDEKSKKPETLSDSDYRTHVLPRNDASQMNFPLDRDDRFLNQARTSVMNRTNGLNGLTEQGAKSSGSFNHLFPNIASFQNGTLGMIAASAANPVAQPAPNPASVPATVPVARPAPNPASVPATVPVARPAPTPAPIPAPRPIRSPNSSPPRADVVGFKPQSFLDQVTQRKASCSTGIEQNQQQISNNNTPSSSSETQASPKKFPKKPKDYDSVDPSTSDARLQESWNKSITSETKSQVAPAKVPVDDDDDDDIIIIEDGEIHEPKNANKKVVAGSDAPPGITARSNPAFRGGRGRSNSRGGFFQNSSQPRTVWMDFLKPISDPSADNYTILIDPMMKEPDMRAAELRELFRKLHKLKTSVPPSSPRIHPTVFLHHSQYELMMNKHHQNSPMTNYFHVFHEFSNSSPPVVEVLPHHTPCDGFCIQIAELQACLSKIHQHRKSTEAIFLTHQYEENQVTVKCMIDNNIKVMSIRGLERFIETRLGEPLN</sequence>
<dbReference type="WBParaSite" id="Csp11.Scaffold630.g17686.t1">
    <property type="protein sequence ID" value="Csp11.Scaffold630.g17686.t1"/>
    <property type="gene ID" value="Csp11.Scaffold630.g17686"/>
</dbReference>
<feature type="compositionally biased region" description="Pro residues" evidence="1">
    <location>
        <begin position="110"/>
        <end position="131"/>
    </location>
</feature>
<feature type="compositionally biased region" description="Polar residues" evidence="1">
    <location>
        <begin position="84"/>
        <end position="96"/>
    </location>
</feature>
<evidence type="ECO:0000313" key="2">
    <source>
        <dbReference type="Proteomes" id="UP000095282"/>
    </source>
</evidence>
<feature type="compositionally biased region" description="Polar residues" evidence="1">
    <location>
        <begin position="187"/>
        <end position="204"/>
    </location>
</feature>
<feature type="compositionally biased region" description="Basic and acidic residues" evidence="1">
    <location>
        <begin position="333"/>
        <end position="348"/>
    </location>
</feature>
<feature type="compositionally biased region" description="Polar residues" evidence="1">
    <location>
        <begin position="44"/>
        <end position="61"/>
    </location>
</feature>
<dbReference type="Proteomes" id="UP000095282">
    <property type="component" value="Unplaced"/>
</dbReference>
<feature type="compositionally biased region" description="Polar residues" evidence="1">
    <location>
        <begin position="315"/>
        <end position="326"/>
    </location>
</feature>
<feature type="region of interest" description="Disordered" evidence="1">
    <location>
        <begin position="158"/>
        <end position="248"/>
    </location>
</feature>
<feature type="region of interest" description="Disordered" evidence="1">
    <location>
        <begin position="451"/>
        <end position="579"/>
    </location>
</feature>
<proteinExistence type="predicted"/>
<reference evidence="3" key="1">
    <citation type="submission" date="2016-11" db="UniProtKB">
        <authorList>
            <consortium name="WormBaseParasite"/>
        </authorList>
    </citation>
    <scope>IDENTIFICATION</scope>
</reference>
<feature type="compositionally biased region" description="Acidic residues" evidence="1">
    <location>
        <begin position="212"/>
        <end position="224"/>
    </location>
</feature>